<gene>
    <name evidence="1" type="ORF">PsorP6_006323</name>
</gene>
<sequence length="372" mass="39928">MDYAISLASVLAAAERINGPAHRTPVLTCRSLETLTARESNDSRRLFFKVSSFTDLNKCRLCCIYLLWYCNKCENLQKVGAFKYRGALNAVKRLLQEKEMKGEVEETTFITHSSGNHAQALALAARDAKCKAVVVMPNDSPRVKQNAVRGYGAEIVLCAPTDKAREVAANNIIKTTGAYFVHPSNDPDVMSGQGTVALEMLEQAMQEYGVVLDAIVVPIGGGGLCSGVAMATKQSVQPGIKVFAVEPIGASDAYNSFQERNLMGHTGPVNTVADGLRTTLGYEGYGATTADISLKEKGDNTWPIVRDFVDEILLVSDEEIVSAMKLIWERMKLIAEPSGAVAAAAVLANKLPVGVTNVGIVISGGNVDIENL</sequence>
<dbReference type="Proteomes" id="UP001163321">
    <property type="component" value="Chromosome 4"/>
</dbReference>
<protein>
    <submittedName>
        <fullName evidence="1">Uncharacterized protein</fullName>
    </submittedName>
</protein>
<keyword evidence="2" id="KW-1185">Reference proteome</keyword>
<proteinExistence type="predicted"/>
<reference evidence="1 2" key="1">
    <citation type="journal article" date="2022" name="bioRxiv">
        <title>The genome of the oomycete Peronosclerospora sorghi, a cosmopolitan pathogen of maize and sorghum, is inflated with dispersed pseudogenes.</title>
        <authorList>
            <person name="Fletcher K."/>
            <person name="Martin F."/>
            <person name="Isakeit T."/>
            <person name="Cavanaugh K."/>
            <person name="Magill C."/>
            <person name="Michelmore R."/>
        </authorList>
    </citation>
    <scope>NUCLEOTIDE SEQUENCE [LARGE SCALE GENOMIC DNA]</scope>
    <source>
        <strain evidence="1">P6</strain>
    </source>
</reference>
<accession>A0ACC0W5S6</accession>
<organism evidence="1 2">
    <name type="scientific">Peronosclerospora sorghi</name>
    <dbReference type="NCBI Taxonomy" id="230839"/>
    <lineage>
        <taxon>Eukaryota</taxon>
        <taxon>Sar</taxon>
        <taxon>Stramenopiles</taxon>
        <taxon>Oomycota</taxon>
        <taxon>Peronosporomycetes</taxon>
        <taxon>Peronosporales</taxon>
        <taxon>Peronosporaceae</taxon>
        <taxon>Peronosclerospora</taxon>
    </lineage>
</organism>
<dbReference type="EMBL" id="CM047583">
    <property type="protein sequence ID" value="KAI9913907.1"/>
    <property type="molecule type" value="Genomic_DNA"/>
</dbReference>
<evidence type="ECO:0000313" key="1">
    <source>
        <dbReference type="EMBL" id="KAI9913907.1"/>
    </source>
</evidence>
<comment type="caution">
    <text evidence="1">The sequence shown here is derived from an EMBL/GenBank/DDBJ whole genome shotgun (WGS) entry which is preliminary data.</text>
</comment>
<evidence type="ECO:0000313" key="2">
    <source>
        <dbReference type="Proteomes" id="UP001163321"/>
    </source>
</evidence>
<name>A0ACC0W5S6_9STRA</name>